<proteinExistence type="inferred from homology"/>
<evidence type="ECO:0000259" key="2">
    <source>
        <dbReference type="Pfam" id="PF00156"/>
    </source>
</evidence>
<dbReference type="RefSeq" id="WP_319844643.1">
    <property type="nucleotide sequence ID" value="NZ_JAXAFJ010000005.1"/>
</dbReference>
<reference evidence="4 5" key="1">
    <citation type="submission" date="2023-11" db="EMBL/GenBank/DDBJ databases">
        <authorList>
            <person name="Bao R."/>
        </authorList>
    </citation>
    <scope>NUCLEOTIDE SEQUENCE [LARGE SCALE GENOMIC DNA]</scope>
    <source>
        <strain evidence="4 5">PJ23</strain>
    </source>
</reference>
<feature type="domain" description="Phosphoribosyltransferase" evidence="2">
    <location>
        <begin position="169"/>
        <end position="261"/>
    </location>
</feature>
<organism evidence="4 5">
    <name type="scientific">Terrihabitans rhizophilus</name>
    <dbReference type="NCBI Taxonomy" id="3092662"/>
    <lineage>
        <taxon>Bacteria</taxon>
        <taxon>Pseudomonadati</taxon>
        <taxon>Pseudomonadota</taxon>
        <taxon>Alphaproteobacteria</taxon>
        <taxon>Hyphomicrobiales</taxon>
        <taxon>Terrihabitans</taxon>
    </lineage>
</organism>
<dbReference type="PANTHER" id="PTHR47505:SF1">
    <property type="entry name" value="DNA UTILIZATION PROTEIN YHGH"/>
    <property type="match status" value="1"/>
</dbReference>
<dbReference type="Pfam" id="PF18912">
    <property type="entry name" value="DZR_2"/>
    <property type="match status" value="1"/>
</dbReference>
<sequence length="268" mass="29014">MSRVPPDAVRKGVFGTSHLLRDRAARLARYTGRAVLDVALPPLCLACNKPVGSVGALCPTCWTGLHQITAPVCTRLGTPLPSDLGFDIISPKAIAEPPAFGRARSAVRFEGTGRLLVHRLKYGDRLDLVQAMAGWMKRAGSDLLADADVLVPIPLHRTRLWWRRFNQAGELAKSLSRMSGVPVEHDLLLRERRTQRQVGLSRSQRARNLAGALSVPDGAKARVMGRRILLVDDVLTSGATLNAAARALRRAGASEVDALTFALVVDEV</sequence>
<evidence type="ECO:0000313" key="4">
    <source>
        <dbReference type="EMBL" id="MDX6806516.1"/>
    </source>
</evidence>
<dbReference type="Gene3D" id="3.40.50.2020">
    <property type="match status" value="1"/>
</dbReference>
<accession>A0ABU4RPI4</accession>
<dbReference type="Proteomes" id="UP001274321">
    <property type="component" value="Unassembled WGS sequence"/>
</dbReference>
<protein>
    <submittedName>
        <fullName evidence="4">ComF family protein</fullName>
    </submittedName>
</protein>
<comment type="caution">
    <text evidence="4">The sequence shown here is derived from an EMBL/GenBank/DDBJ whole genome shotgun (WGS) entry which is preliminary data.</text>
</comment>
<dbReference type="PANTHER" id="PTHR47505">
    <property type="entry name" value="DNA UTILIZATION PROTEIN YHGH"/>
    <property type="match status" value="1"/>
</dbReference>
<name>A0ABU4RPI4_9HYPH</name>
<evidence type="ECO:0000256" key="1">
    <source>
        <dbReference type="ARBA" id="ARBA00008007"/>
    </source>
</evidence>
<dbReference type="InterPro" id="IPR044005">
    <property type="entry name" value="DZR_2"/>
</dbReference>
<dbReference type="InterPro" id="IPR000836">
    <property type="entry name" value="PRTase_dom"/>
</dbReference>
<dbReference type="CDD" id="cd06223">
    <property type="entry name" value="PRTases_typeI"/>
    <property type="match status" value="1"/>
</dbReference>
<dbReference type="InterPro" id="IPR029057">
    <property type="entry name" value="PRTase-like"/>
</dbReference>
<feature type="domain" description="Double zinc ribbon" evidence="3">
    <location>
        <begin position="35"/>
        <end position="83"/>
    </location>
</feature>
<evidence type="ECO:0000259" key="3">
    <source>
        <dbReference type="Pfam" id="PF18912"/>
    </source>
</evidence>
<gene>
    <name evidence="4" type="ORF">SCD90_10600</name>
</gene>
<keyword evidence="5" id="KW-1185">Reference proteome</keyword>
<dbReference type="EMBL" id="JAXAFJ010000005">
    <property type="protein sequence ID" value="MDX6806516.1"/>
    <property type="molecule type" value="Genomic_DNA"/>
</dbReference>
<dbReference type="InterPro" id="IPR051910">
    <property type="entry name" value="ComF/GntX_DNA_util-trans"/>
</dbReference>
<dbReference type="SUPFAM" id="SSF53271">
    <property type="entry name" value="PRTase-like"/>
    <property type="match status" value="1"/>
</dbReference>
<evidence type="ECO:0000313" key="5">
    <source>
        <dbReference type="Proteomes" id="UP001274321"/>
    </source>
</evidence>
<comment type="similarity">
    <text evidence="1">Belongs to the ComF/GntX family.</text>
</comment>
<dbReference type="Pfam" id="PF00156">
    <property type="entry name" value="Pribosyltran"/>
    <property type="match status" value="1"/>
</dbReference>